<feature type="transmembrane region" description="Helical" evidence="1">
    <location>
        <begin position="67"/>
        <end position="85"/>
    </location>
</feature>
<keyword evidence="1" id="KW-0472">Membrane</keyword>
<dbReference type="EMBL" id="LNQE01001667">
    <property type="protein sequence ID" value="KUG14351.1"/>
    <property type="molecule type" value="Genomic_DNA"/>
</dbReference>
<organism evidence="3">
    <name type="scientific">hydrocarbon metagenome</name>
    <dbReference type="NCBI Taxonomy" id="938273"/>
    <lineage>
        <taxon>unclassified sequences</taxon>
        <taxon>metagenomes</taxon>
        <taxon>ecological metagenomes</taxon>
    </lineage>
</organism>
<sequence length="91" mass="9987">MKKLALIAVIFIGIILFWAVEDMPAFGDPDAPANQYTAKMYIERTLPDIGIDNIVTAILASYRGFDTLGEVVVIFTAGISVVLLLRRGEDQ</sequence>
<evidence type="ECO:0000259" key="2">
    <source>
        <dbReference type="Pfam" id="PF20501"/>
    </source>
</evidence>
<comment type="caution">
    <text evidence="3">The sequence shown here is derived from an EMBL/GenBank/DDBJ whole genome shotgun (WGS) entry which is preliminary data.</text>
</comment>
<accession>A0A0W8F0H0</accession>
<reference evidence="3" key="1">
    <citation type="journal article" date="2015" name="Proc. Natl. Acad. Sci. U.S.A.">
        <title>Networks of energetic and metabolic interactions define dynamics in microbial communities.</title>
        <authorList>
            <person name="Embree M."/>
            <person name="Liu J.K."/>
            <person name="Al-Bassam M.M."/>
            <person name="Zengler K."/>
        </authorList>
    </citation>
    <scope>NUCLEOTIDE SEQUENCE</scope>
</reference>
<name>A0A0W8F0H0_9ZZZZ</name>
<protein>
    <submittedName>
        <fullName evidence="3">Ph adaptation potassium efflux system protein b1</fullName>
    </submittedName>
</protein>
<dbReference type="InterPro" id="IPR046806">
    <property type="entry name" value="MrpA_C/MbhE"/>
</dbReference>
<feature type="domain" description="MrpA C-terminal/MbhE" evidence="2">
    <location>
        <begin position="32"/>
        <end position="87"/>
    </location>
</feature>
<gene>
    <name evidence="3" type="ORF">ASZ90_015999</name>
</gene>
<dbReference type="AlphaFoldDB" id="A0A0W8F0H0"/>
<dbReference type="Pfam" id="PF20501">
    <property type="entry name" value="MbhE"/>
    <property type="match status" value="1"/>
</dbReference>
<keyword evidence="1" id="KW-0812">Transmembrane</keyword>
<proteinExistence type="predicted"/>
<evidence type="ECO:0000313" key="3">
    <source>
        <dbReference type="EMBL" id="KUG14351.1"/>
    </source>
</evidence>
<keyword evidence="1" id="KW-1133">Transmembrane helix</keyword>
<evidence type="ECO:0000256" key="1">
    <source>
        <dbReference type="SAM" id="Phobius"/>
    </source>
</evidence>